<proteinExistence type="predicted"/>
<dbReference type="InterPro" id="IPR019734">
    <property type="entry name" value="TPR_rpt"/>
</dbReference>
<evidence type="ECO:0000256" key="2">
    <source>
        <dbReference type="ARBA" id="ARBA00022803"/>
    </source>
</evidence>
<feature type="repeat" description="TPR" evidence="3">
    <location>
        <begin position="718"/>
        <end position="751"/>
    </location>
</feature>
<evidence type="ECO:0000313" key="4">
    <source>
        <dbReference type="EMBL" id="CAH3170024.1"/>
    </source>
</evidence>
<comment type="caution">
    <text evidence="4">The sequence shown here is derived from an EMBL/GenBank/DDBJ whole genome shotgun (WGS) entry which is preliminary data.</text>
</comment>
<dbReference type="SUPFAM" id="SSF52540">
    <property type="entry name" value="P-loop containing nucleoside triphosphate hydrolases"/>
    <property type="match status" value="1"/>
</dbReference>
<protein>
    <recommendedName>
        <fullName evidence="6">Nephrocystin-3</fullName>
    </recommendedName>
</protein>
<sequence>MSDQEYKLEELNFFRICYITTSIIRDGLETVFKQEWDRVYGGSLGTWRDTAKNGQALFNMESPRSRQRNNGLLRIIQNGNTKEWDSTCFFFAILYSDSLGPFVNPTVASEVDVLRSFRNTFAHSLQAHILEAEFQASVTLVTNAFTALHLDTTQLQNISSQKSFPTEELQQLQEKVTVLEEELGEPKSFMCLPPRPSHEVIERKTETNEILQMFTNLQNDNDDASNIVTVYVHGNPGCGKSQIAFDVGKKVYDEAILNLGKGNCTFVMTLNGESKQSMLDSYLKFARELGVTEYALSSIIGRDSNLKVDERISHLKTLVSTKVKDYSTWLVIIDNANDLDSLMACWPDEQWHGFGKLLVTTQDSINVLFADPSCKDISLSEGMHMDDALFLLRSICGFSSENEEEEHSVIEEVDFQPLAIACAAIYVRNLLHISTVGNSTWKNYLKKVKMGKRHMTEKIYERANRGYRLSMTSAVTIAVEKLAQNEVFRHVVHFLGLGAPEPIDLGIIVSFVTKQDPALDEDITAADIAKCSLLIPLTSDDAPGTRIGVHKVVHDVFKRHILDKLSIEVFTVLTKTYIETLSPLVQHIPLQQDLEFHFFSKMIAPHLKMFISNLRSPLDVSSDQSKEVINTLLNFGHICLVHHYLIPAERYFELALEITIKEGESNDVDRSKVKATILNCLGDVLCMQGKFEKSTDHHQLALALFESLNPLAPTADIADSLIKLGNISFSDGHFEEAKDYYNKSLEIRQGIFGADHITVASCLNNLGCVYSTLGDHQSAKDFYQRSLELEERMFGKMHNRVADSLSNLGIEFSELGLTDEAFHYHHRAIEMRKELYFPNHFLISESYNNLGIMHKGMGQFEEAMHCFEAALCIREKVLPSEHPVTADLLDNLGQLCMEQGELEKAKEFHFRACDIRIKSLGSEHCKVGDSFLNLGLVHKHCFELDDATRFLNKALEIYSSSYPSDHHPKALAQECLQRISQQQVNIDNPGHGHTVDAHSTVRAPFYPAFKGISSIWHDLHWGRCVKHSSSDPFLLLLMLVVL</sequence>
<keyword evidence="1" id="KW-0677">Repeat</keyword>
<dbReference type="Gene3D" id="3.40.50.300">
    <property type="entry name" value="P-loop containing nucleotide triphosphate hydrolases"/>
    <property type="match status" value="1"/>
</dbReference>
<dbReference type="InterPro" id="IPR027417">
    <property type="entry name" value="P-loop_NTPase"/>
</dbReference>
<dbReference type="Pfam" id="PF13374">
    <property type="entry name" value="TPR_10"/>
    <property type="match status" value="1"/>
</dbReference>
<dbReference type="PROSITE" id="PS50005">
    <property type="entry name" value="TPR"/>
    <property type="match status" value="3"/>
</dbReference>
<keyword evidence="5" id="KW-1185">Reference proteome</keyword>
<dbReference type="SMART" id="SM00028">
    <property type="entry name" value="TPR"/>
    <property type="match status" value="7"/>
</dbReference>
<dbReference type="PANTHER" id="PTHR45641">
    <property type="entry name" value="TETRATRICOPEPTIDE REPEAT PROTEIN (AFU_ORTHOLOGUE AFUA_6G03870)"/>
    <property type="match status" value="1"/>
</dbReference>
<feature type="repeat" description="TPR" evidence="3">
    <location>
        <begin position="760"/>
        <end position="793"/>
    </location>
</feature>
<gene>
    <name evidence="4" type="ORF">PEVE_00007114</name>
</gene>
<dbReference type="InterPro" id="IPR011990">
    <property type="entry name" value="TPR-like_helical_dom_sf"/>
</dbReference>
<feature type="non-terminal residue" evidence="4">
    <location>
        <position position="1042"/>
    </location>
</feature>
<evidence type="ECO:0008006" key="6">
    <source>
        <dbReference type="Google" id="ProtNLM"/>
    </source>
</evidence>
<dbReference type="EMBL" id="CALNXI010001470">
    <property type="protein sequence ID" value="CAH3170024.1"/>
    <property type="molecule type" value="Genomic_DNA"/>
</dbReference>
<dbReference type="PANTHER" id="PTHR45641:SF19">
    <property type="entry name" value="NEPHROCYSTIN-3"/>
    <property type="match status" value="1"/>
</dbReference>
<name>A0ABN8QU33_9CNID</name>
<dbReference type="SUPFAM" id="SSF48452">
    <property type="entry name" value="TPR-like"/>
    <property type="match status" value="2"/>
</dbReference>
<keyword evidence="2 3" id="KW-0802">TPR repeat</keyword>
<reference evidence="4 5" key="1">
    <citation type="submission" date="2022-05" db="EMBL/GenBank/DDBJ databases">
        <authorList>
            <consortium name="Genoscope - CEA"/>
            <person name="William W."/>
        </authorList>
    </citation>
    <scope>NUCLEOTIDE SEQUENCE [LARGE SCALE GENOMIC DNA]</scope>
</reference>
<evidence type="ECO:0000256" key="3">
    <source>
        <dbReference type="PROSITE-ProRule" id="PRU00339"/>
    </source>
</evidence>
<accession>A0ABN8QU33</accession>
<evidence type="ECO:0000256" key="1">
    <source>
        <dbReference type="ARBA" id="ARBA00022737"/>
    </source>
</evidence>
<evidence type="ECO:0000313" key="5">
    <source>
        <dbReference type="Proteomes" id="UP001159427"/>
    </source>
</evidence>
<dbReference type="Proteomes" id="UP001159427">
    <property type="component" value="Unassembled WGS sequence"/>
</dbReference>
<dbReference type="Gene3D" id="1.25.40.10">
    <property type="entry name" value="Tetratricopeptide repeat domain"/>
    <property type="match status" value="3"/>
</dbReference>
<dbReference type="Pfam" id="PF13424">
    <property type="entry name" value="TPR_12"/>
    <property type="match status" value="2"/>
</dbReference>
<organism evidence="4 5">
    <name type="scientific">Porites evermanni</name>
    <dbReference type="NCBI Taxonomy" id="104178"/>
    <lineage>
        <taxon>Eukaryota</taxon>
        <taxon>Metazoa</taxon>
        <taxon>Cnidaria</taxon>
        <taxon>Anthozoa</taxon>
        <taxon>Hexacorallia</taxon>
        <taxon>Scleractinia</taxon>
        <taxon>Fungiina</taxon>
        <taxon>Poritidae</taxon>
        <taxon>Porites</taxon>
    </lineage>
</organism>
<feature type="repeat" description="TPR" evidence="3">
    <location>
        <begin position="844"/>
        <end position="877"/>
    </location>
</feature>